<evidence type="ECO:0000256" key="4">
    <source>
        <dbReference type="ARBA" id="ARBA00022452"/>
    </source>
</evidence>
<dbReference type="PANTHER" id="PTHR30026:SF20">
    <property type="entry name" value="OUTER MEMBRANE PROTEIN TOLC"/>
    <property type="match status" value="1"/>
</dbReference>
<protein>
    <recommendedName>
        <fullName evidence="12">TolC family protein</fullName>
    </recommendedName>
</protein>
<comment type="subcellular location">
    <subcellularLocation>
        <location evidence="1">Cell outer membrane</location>
    </subcellularLocation>
</comment>
<evidence type="ECO:0000256" key="5">
    <source>
        <dbReference type="ARBA" id="ARBA00022692"/>
    </source>
</evidence>
<accession>A0A177MQ01</accession>
<keyword evidence="4" id="KW-1134">Transmembrane beta strand</keyword>
<comment type="similarity">
    <text evidence="2">Belongs to the outer membrane factor (OMF) (TC 1.B.17) family.</text>
</comment>
<sequence length="406" mass="45228">MKSALLWASLLWPASMLAADNNVEPVLPLAQLIQEALDQNPEIKAAEQRWVSAQARIPQVQTLPDPKLLWSHRELEKRETMAGVSQAIPFPGKLGLKGEIASSEAEMLEQSYLATRLGLVAALKEAYYDLHFIVKSIAIVEKNKRLLVQFEETAKAYYEVGKGAQQDVYRAQTEISRLIARLASLEQRKQSLSADINRLLNRHPYSPLGIPEEIAIMPLQHSQEQLEVLVGTTAPLLTTQIKGVERGDKTIDLAKREYLPNFELSASGIREEPTGLNGYQVMLNVEVPLYFATKQRQGVKEAVAGREASKDDLQKIRQELLFRVKDNIAQAQRAEELIRILQGAIIPQAHFTLAAAQASYGVGKVDFLSLLSSLLTLLDNEIELHGEIVEHEKALARLEGIIGERP</sequence>
<evidence type="ECO:0000256" key="9">
    <source>
        <dbReference type="SAM" id="SignalP"/>
    </source>
</evidence>
<proteinExistence type="inferred from homology"/>
<evidence type="ECO:0000256" key="7">
    <source>
        <dbReference type="ARBA" id="ARBA00023237"/>
    </source>
</evidence>
<evidence type="ECO:0008006" key="12">
    <source>
        <dbReference type="Google" id="ProtNLM"/>
    </source>
</evidence>
<dbReference type="AlphaFoldDB" id="A0A177MQ01"/>
<keyword evidence="5" id="KW-0812">Transmembrane</keyword>
<dbReference type="GO" id="GO:1990281">
    <property type="term" value="C:efflux pump complex"/>
    <property type="evidence" value="ECO:0007669"/>
    <property type="project" value="TreeGrafter"/>
</dbReference>
<keyword evidence="8" id="KW-0175">Coiled coil</keyword>
<feature type="coiled-coil region" evidence="8">
    <location>
        <begin position="168"/>
        <end position="202"/>
    </location>
</feature>
<evidence type="ECO:0000313" key="10">
    <source>
        <dbReference type="EMBL" id="OAI06990.1"/>
    </source>
</evidence>
<name>A0A177MQ01_METMH</name>
<dbReference type="EMBL" id="LUUH01000030">
    <property type="protein sequence ID" value="OAI06990.1"/>
    <property type="molecule type" value="Genomic_DNA"/>
</dbReference>
<keyword evidence="9" id="KW-0732">Signal</keyword>
<dbReference type="RefSeq" id="WP_026601765.1">
    <property type="nucleotide sequence ID" value="NZ_LUUH01000030.1"/>
</dbReference>
<feature type="chain" id="PRO_5008068310" description="TolC family protein" evidence="9">
    <location>
        <begin position="19"/>
        <end position="406"/>
    </location>
</feature>
<dbReference type="Gene3D" id="1.20.1600.10">
    <property type="entry name" value="Outer membrane efflux proteins (OEP)"/>
    <property type="match status" value="1"/>
</dbReference>
<evidence type="ECO:0000256" key="1">
    <source>
        <dbReference type="ARBA" id="ARBA00004442"/>
    </source>
</evidence>
<feature type="signal peptide" evidence="9">
    <location>
        <begin position="1"/>
        <end position="18"/>
    </location>
</feature>
<dbReference type="GO" id="GO:0009279">
    <property type="term" value="C:cell outer membrane"/>
    <property type="evidence" value="ECO:0007669"/>
    <property type="project" value="UniProtKB-SubCell"/>
</dbReference>
<evidence type="ECO:0000256" key="6">
    <source>
        <dbReference type="ARBA" id="ARBA00023136"/>
    </source>
</evidence>
<keyword evidence="3" id="KW-0813">Transport</keyword>
<dbReference type="GO" id="GO:0015288">
    <property type="term" value="F:porin activity"/>
    <property type="evidence" value="ECO:0007669"/>
    <property type="project" value="TreeGrafter"/>
</dbReference>
<keyword evidence="7" id="KW-0998">Cell outer membrane</keyword>
<dbReference type="SUPFAM" id="SSF56954">
    <property type="entry name" value="Outer membrane efflux proteins (OEP)"/>
    <property type="match status" value="1"/>
</dbReference>
<keyword evidence="6" id="KW-0472">Membrane</keyword>
<evidence type="ECO:0000256" key="8">
    <source>
        <dbReference type="SAM" id="Coils"/>
    </source>
</evidence>
<dbReference type="GO" id="GO:0015562">
    <property type="term" value="F:efflux transmembrane transporter activity"/>
    <property type="evidence" value="ECO:0007669"/>
    <property type="project" value="InterPro"/>
</dbReference>
<evidence type="ECO:0000313" key="11">
    <source>
        <dbReference type="Proteomes" id="UP000077763"/>
    </source>
</evidence>
<comment type="caution">
    <text evidence="10">The sequence shown here is derived from an EMBL/GenBank/DDBJ whole genome shotgun (WGS) entry which is preliminary data.</text>
</comment>
<dbReference type="PANTHER" id="PTHR30026">
    <property type="entry name" value="OUTER MEMBRANE PROTEIN TOLC"/>
    <property type="match status" value="1"/>
</dbReference>
<dbReference type="InterPro" id="IPR051906">
    <property type="entry name" value="TolC-like"/>
</dbReference>
<gene>
    <name evidence="10" type="ORF">A1353_08120</name>
</gene>
<evidence type="ECO:0000256" key="2">
    <source>
        <dbReference type="ARBA" id="ARBA00007613"/>
    </source>
</evidence>
<dbReference type="Proteomes" id="UP000077763">
    <property type="component" value="Unassembled WGS sequence"/>
</dbReference>
<dbReference type="InterPro" id="IPR003423">
    <property type="entry name" value="OMP_efflux"/>
</dbReference>
<organism evidence="10 11">
    <name type="scientific">Methylomonas methanica</name>
    <dbReference type="NCBI Taxonomy" id="421"/>
    <lineage>
        <taxon>Bacteria</taxon>
        <taxon>Pseudomonadati</taxon>
        <taxon>Pseudomonadota</taxon>
        <taxon>Gammaproteobacteria</taxon>
        <taxon>Methylococcales</taxon>
        <taxon>Methylococcaceae</taxon>
        <taxon>Methylomonas</taxon>
    </lineage>
</organism>
<evidence type="ECO:0000256" key="3">
    <source>
        <dbReference type="ARBA" id="ARBA00022448"/>
    </source>
</evidence>
<dbReference type="Pfam" id="PF02321">
    <property type="entry name" value="OEP"/>
    <property type="match status" value="2"/>
</dbReference>
<reference evidence="10 11" key="1">
    <citation type="submission" date="2016-03" db="EMBL/GenBank/DDBJ databases">
        <authorList>
            <person name="Ploux O."/>
        </authorList>
    </citation>
    <scope>NUCLEOTIDE SEQUENCE [LARGE SCALE GENOMIC DNA]</scope>
    <source>
        <strain evidence="10 11">R-45371</strain>
    </source>
</reference>